<dbReference type="InterPro" id="IPR047650">
    <property type="entry name" value="Transpos_IS110"/>
</dbReference>
<reference evidence="3 4" key="1">
    <citation type="journal article" date="2020" name="Nature">
        <title>Bacterial chemolithoautotrophy via manganese oxidation.</title>
        <authorList>
            <person name="Yu H."/>
            <person name="Leadbetter J.R."/>
        </authorList>
    </citation>
    <scope>NUCLEOTIDE SEQUENCE [LARGE SCALE GENOMIC DNA]</scope>
    <source>
        <strain evidence="3 4">Mn-1</strain>
    </source>
</reference>
<keyword evidence="1" id="KW-0175">Coiled coil</keyword>
<dbReference type="GO" id="GO:0003677">
    <property type="term" value="F:DNA binding"/>
    <property type="evidence" value="ECO:0007669"/>
    <property type="project" value="InterPro"/>
</dbReference>
<evidence type="ECO:0000256" key="1">
    <source>
        <dbReference type="SAM" id="Coils"/>
    </source>
</evidence>
<evidence type="ECO:0000259" key="2">
    <source>
        <dbReference type="Pfam" id="PF01548"/>
    </source>
</evidence>
<evidence type="ECO:0000313" key="3">
    <source>
        <dbReference type="EMBL" id="NKE73506.1"/>
    </source>
</evidence>
<dbReference type="GO" id="GO:0006313">
    <property type="term" value="P:DNA transposition"/>
    <property type="evidence" value="ECO:0007669"/>
    <property type="project" value="InterPro"/>
</dbReference>
<feature type="coiled-coil region" evidence="1">
    <location>
        <begin position="124"/>
        <end position="151"/>
    </location>
</feature>
<dbReference type="Pfam" id="PF01548">
    <property type="entry name" value="DEDD_Tnp_IS110"/>
    <property type="match status" value="1"/>
</dbReference>
<comment type="caution">
    <text evidence="3">The sequence shown here is derived from an EMBL/GenBank/DDBJ whole genome shotgun (WGS) entry which is preliminary data.</text>
</comment>
<dbReference type="AlphaFoldDB" id="A0A7X6IDE3"/>
<organism evidence="3 4">
    <name type="scientific">Candidatus Manganitrophus noduliformans</name>
    <dbReference type="NCBI Taxonomy" id="2606439"/>
    <lineage>
        <taxon>Bacteria</taxon>
        <taxon>Pseudomonadati</taxon>
        <taxon>Nitrospirota</taxon>
        <taxon>Nitrospiria</taxon>
        <taxon>Candidatus Troglogloeales</taxon>
        <taxon>Candidatus Manganitrophaceae</taxon>
        <taxon>Candidatus Manganitrophus</taxon>
    </lineage>
</organism>
<accession>A0A7X6IDE3</accession>
<keyword evidence="4" id="KW-1185">Reference proteome</keyword>
<dbReference type="Proteomes" id="UP000534783">
    <property type="component" value="Unassembled WGS sequence"/>
</dbReference>
<feature type="domain" description="Transposase IS110-like N-terminal" evidence="2">
    <location>
        <begin position="7"/>
        <end position="93"/>
    </location>
</feature>
<dbReference type="PANTHER" id="PTHR33055">
    <property type="entry name" value="TRANSPOSASE FOR INSERTION SEQUENCE ELEMENT IS1111A"/>
    <property type="match status" value="1"/>
</dbReference>
<evidence type="ECO:0000313" key="4">
    <source>
        <dbReference type="Proteomes" id="UP000534783"/>
    </source>
</evidence>
<sequence>MGGPHHAVLEAQVASVTLAHPLKVRAIAEAKVKTDRIDSEILAQLLRADLIPAAYIPGKETRASKEMIRQRVFLVRTRTRLKNRIHVLLDRLHVPLPVVSDLFGKKGVSYLKQLKLAGVDQELLREDLELLEALNQLIKEAEGEINRLLSSDARVQLLATVPGLGAHPGRGGGPRDRRY</sequence>
<dbReference type="GO" id="GO:0004803">
    <property type="term" value="F:transposase activity"/>
    <property type="evidence" value="ECO:0007669"/>
    <property type="project" value="InterPro"/>
</dbReference>
<proteinExistence type="predicted"/>
<gene>
    <name evidence="3" type="ORF">MNODULE_22350</name>
</gene>
<dbReference type="EMBL" id="VTOW01000008">
    <property type="protein sequence ID" value="NKE73506.1"/>
    <property type="molecule type" value="Genomic_DNA"/>
</dbReference>
<dbReference type="InterPro" id="IPR002525">
    <property type="entry name" value="Transp_IS110-like_N"/>
</dbReference>
<protein>
    <submittedName>
        <fullName evidence="3">IS110 family transposase</fullName>
    </submittedName>
</protein>
<name>A0A7X6IDE3_9BACT</name>